<dbReference type="Proteomes" id="UP000273022">
    <property type="component" value="Unassembled WGS sequence"/>
</dbReference>
<dbReference type="EMBL" id="QYYH01000061">
    <property type="protein sequence ID" value="RJY14712.1"/>
    <property type="molecule type" value="Genomic_DNA"/>
</dbReference>
<feature type="signal peptide" evidence="1">
    <location>
        <begin position="1"/>
        <end position="22"/>
    </location>
</feature>
<comment type="caution">
    <text evidence="2">The sequence shown here is derived from an EMBL/GenBank/DDBJ whole genome shotgun (WGS) entry which is preliminary data.</text>
</comment>
<gene>
    <name evidence="2" type="ORF">D5R81_10920</name>
</gene>
<feature type="chain" id="PRO_5017303755" description="Lipoprotein" evidence="1">
    <location>
        <begin position="23"/>
        <end position="183"/>
    </location>
</feature>
<accession>A0A3A6TLE8</accession>
<name>A0A3A6TLE8_9GAMM</name>
<organism evidence="2 3">
    <name type="scientific">Parashewanella spongiae</name>
    <dbReference type="NCBI Taxonomy" id="342950"/>
    <lineage>
        <taxon>Bacteria</taxon>
        <taxon>Pseudomonadati</taxon>
        <taxon>Pseudomonadota</taxon>
        <taxon>Gammaproteobacteria</taxon>
        <taxon>Alteromonadales</taxon>
        <taxon>Shewanellaceae</taxon>
        <taxon>Parashewanella</taxon>
    </lineage>
</organism>
<keyword evidence="3" id="KW-1185">Reference proteome</keyword>
<dbReference type="PROSITE" id="PS51257">
    <property type="entry name" value="PROKAR_LIPOPROTEIN"/>
    <property type="match status" value="1"/>
</dbReference>
<dbReference type="RefSeq" id="WP_121853671.1">
    <property type="nucleotide sequence ID" value="NZ_CP037952.1"/>
</dbReference>
<reference evidence="2 3" key="1">
    <citation type="submission" date="2018-09" db="EMBL/GenBank/DDBJ databases">
        <title>Phylogeny of the Shewanellaceae, and recommendation for two new genera, Pseudoshewanella and Parashewanella.</title>
        <authorList>
            <person name="Wang G."/>
        </authorList>
    </citation>
    <scope>NUCLEOTIDE SEQUENCE [LARGE SCALE GENOMIC DNA]</scope>
    <source>
        <strain evidence="2 3">KCTC 22492</strain>
    </source>
</reference>
<evidence type="ECO:0000313" key="3">
    <source>
        <dbReference type="Proteomes" id="UP000273022"/>
    </source>
</evidence>
<sequence>MKKIIGLSALVSIMFVSGCSTTNSIPYKASTANVITIQQAIADSGEKITLGDIKPAAGVDESPMCRLMGPVKVAPGKTLSQYIKDAFQEELFLAQVYDVNSKNVISAEVTEIKFSSISPASWKIGMRVSSNNSNSYEVSTDYRFDTSWDAYSACQNVADAFGPAVQNLLKQVVSDPKFKTLTK</sequence>
<proteinExistence type="predicted"/>
<dbReference type="OrthoDB" id="5348520at2"/>
<dbReference type="AlphaFoldDB" id="A0A3A6TLE8"/>
<evidence type="ECO:0008006" key="4">
    <source>
        <dbReference type="Google" id="ProtNLM"/>
    </source>
</evidence>
<evidence type="ECO:0000256" key="1">
    <source>
        <dbReference type="SAM" id="SignalP"/>
    </source>
</evidence>
<evidence type="ECO:0000313" key="2">
    <source>
        <dbReference type="EMBL" id="RJY14712.1"/>
    </source>
</evidence>
<protein>
    <recommendedName>
        <fullName evidence="4">Lipoprotein</fullName>
    </recommendedName>
</protein>
<keyword evidence="1" id="KW-0732">Signal</keyword>